<dbReference type="AlphaFoldDB" id="M5S5S2"/>
<feature type="region of interest" description="Disordered" evidence="6">
    <location>
        <begin position="1"/>
        <end position="30"/>
    </location>
</feature>
<evidence type="ECO:0000259" key="7">
    <source>
        <dbReference type="Pfam" id="PF04542"/>
    </source>
</evidence>
<dbReference type="Gene3D" id="1.10.10.10">
    <property type="entry name" value="Winged helix-like DNA-binding domain superfamily/Winged helix DNA-binding domain"/>
    <property type="match status" value="1"/>
</dbReference>
<evidence type="ECO:0000256" key="5">
    <source>
        <dbReference type="ARBA" id="ARBA00023163"/>
    </source>
</evidence>
<keyword evidence="2" id="KW-0805">Transcription regulation</keyword>
<organism evidence="8 9">
    <name type="scientific">Rhodopirellula europaea SH398</name>
    <dbReference type="NCBI Taxonomy" id="1263868"/>
    <lineage>
        <taxon>Bacteria</taxon>
        <taxon>Pseudomonadati</taxon>
        <taxon>Planctomycetota</taxon>
        <taxon>Planctomycetia</taxon>
        <taxon>Pirellulales</taxon>
        <taxon>Pirellulaceae</taxon>
        <taxon>Rhodopirellula</taxon>
    </lineage>
</organism>
<dbReference type="PATRIC" id="fig|1263868.3.peg.2905"/>
<feature type="domain" description="RNA polymerase sigma-70 region 2" evidence="7">
    <location>
        <begin position="47"/>
        <end position="117"/>
    </location>
</feature>
<evidence type="ECO:0000256" key="6">
    <source>
        <dbReference type="SAM" id="MobiDB-lite"/>
    </source>
</evidence>
<dbReference type="SUPFAM" id="SSF88946">
    <property type="entry name" value="Sigma2 domain of RNA polymerase sigma factors"/>
    <property type="match status" value="1"/>
</dbReference>
<evidence type="ECO:0000256" key="1">
    <source>
        <dbReference type="ARBA" id="ARBA00010641"/>
    </source>
</evidence>
<dbReference type="GO" id="GO:0003677">
    <property type="term" value="F:DNA binding"/>
    <property type="evidence" value="ECO:0007669"/>
    <property type="project" value="UniProtKB-KW"/>
</dbReference>
<dbReference type="STRING" id="1263868.RESH_02679"/>
<dbReference type="NCBIfam" id="TIGR02937">
    <property type="entry name" value="sigma70-ECF"/>
    <property type="match status" value="1"/>
</dbReference>
<accession>M5S5S2</accession>
<name>M5S5S2_9BACT</name>
<sequence>MLVRLSQTRSSHASGHLMNPDAVEEPSTHSSLLERARYGDDEGWQMLVQVYGPIVYRWIRRCGAQSADAADVMQETFLAVAKALPRFNLDQTGATFRGWLWTIARNKLRDRQRADQRSPLVLDGEALQWAERESSDPPSELADDVQSIQNRMLQVLRQSTDPKTWQMFWRTAVEGCDPATVAGELNVSRWTVYKARARVLQRLRKELEDFHR</sequence>
<comment type="similarity">
    <text evidence="1">Belongs to the sigma-70 factor family. ECF subfamily.</text>
</comment>
<dbReference type="SUPFAM" id="SSF88659">
    <property type="entry name" value="Sigma3 and sigma4 domains of RNA polymerase sigma factors"/>
    <property type="match status" value="1"/>
</dbReference>
<proteinExistence type="inferred from homology"/>
<dbReference type="Pfam" id="PF04542">
    <property type="entry name" value="Sigma70_r2"/>
    <property type="match status" value="1"/>
</dbReference>
<evidence type="ECO:0000256" key="3">
    <source>
        <dbReference type="ARBA" id="ARBA00023082"/>
    </source>
</evidence>
<dbReference type="InterPro" id="IPR014284">
    <property type="entry name" value="RNA_pol_sigma-70_dom"/>
</dbReference>
<evidence type="ECO:0000313" key="9">
    <source>
        <dbReference type="Proteomes" id="UP000011996"/>
    </source>
</evidence>
<protein>
    <submittedName>
        <fullName evidence="8">RNA polymerase, sigma-24 subunit, ECF subfamily</fullName>
    </submittedName>
</protein>
<evidence type="ECO:0000256" key="4">
    <source>
        <dbReference type="ARBA" id="ARBA00023125"/>
    </source>
</evidence>
<dbReference type="InterPro" id="IPR036388">
    <property type="entry name" value="WH-like_DNA-bd_sf"/>
</dbReference>
<keyword evidence="3" id="KW-0731">Sigma factor</keyword>
<dbReference type="InterPro" id="IPR007627">
    <property type="entry name" value="RNA_pol_sigma70_r2"/>
</dbReference>
<dbReference type="PANTHER" id="PTHR43133:SF8">
    <property type="entry name" value="RNA POLYMERASE SIGMA FACTOR HI_1459-RELATED"/>
    <property type="match status" value="1"/>
</dbReference>
<dbReference type="InterPro" id="IPR013325">
    <property type="entry name" value="RNA_pol_sigma_r2"/>
</dbReference>
<evidence type="ECO:0000313" key="8">
    <source>
        <dbReference type="EMBL" id="EMI26786.1"/>
    </source>
</evidence>
<dbReference type="EMBL" id="ANOF01000085">
    <property type="protein sequence ID" value="EMI26786.1"/>
    <property type="molecule type" value="Genomic_DNA"/>
</dbReference>
<feature type="compositionally biased region" description="Polar residues" evidence="6">
    <location>
        <begin position="1"/>
        <end position="13"/>
    </location>
</feature>
<comment type="caution">
    <text evidence="8">The sequence shown here is derived from an EMBL/GenBank/DDBJ whole genome shotgun (WGS) entry which is preliminary data.</text>
</comment>
<keyword evidence="5" id="KW-0804">Transcription</keyword>
<dbReference type="GO" id="GO:0006352">
    <property type="term" value="P:DNA-templated transcription initiation"/>
    <property type="evidence" value="ECO:0007669"/>
    <property type="project" value="InterPro"/>
</dbReference>
<gene>
    <name evidence="8" type="ORF">RESH_02679</name>
</gene>
<dbReference type="PANTHER" id="PTHR43133">
    <property type="entry name" value="RNA POLYMERASE ECF-TYPE SIGMA FACTO"/>
    <property type="match status" value="1"/>
</dbReference>
<reference evidence="8 9" key="1">
    <citation type="journal article" date="2013" name="Mar. Genomics">
        <title>Expression of sulfatases in Rhodopirellula baltica and the diversity of sulfatases in the genus Rhodopirellula.</title>
        <authorList>
            <person name="Wegner C.E."/>
            <person name="Richter-Heitmann T."/>
            <person name="Klindworth A."/>
            <person name="Klockow C."/>
            <person name="Richter M."/>
            <person name="Achstetter T."/>
            <person name="Glockner F.O."/>
            <person name="Harder J."/>
        </authorList>
    </citation>
    <scope>NUCLEOTIDE SEQUENCE [LARGE SCALE GENOMIC DNA]</scope>
    <source>
        <strain evidence="8 9">SH398</strain>
    </source>
</reference>
<dbReference type="InterPro" id="IPR013324">
    <property type="entry name" value="RNA_pol_sigma_r3/r4-like"/>
</dbReference>
<dbReference type="Gene3D" id="1.10.1740.10">
    <property type="match status" value="1"/>
</dbReference>
<evidence type="ECO:0000256" key="2">
    <source>
        <dbReference type="ARBA" id="ARBA00023015"/>
    </source>
</evidence>
<dbReference type="Proteomes" id="UP000011996">
    <property type="component" value="Unassembled WGS sequence"/>
</dbReference>
<keyword evidence="4" id="KW-0238">DNA-binding</keyword>
<dbReference type="GO" id="GO:0016987">
    <property type="term" value="F:sigma factor activity"/>
    <property type="evidence" value="ECO:0007669"/>
    <property type="project" value="UniProtKB-KW"/>
</dbReference>
<dbReference type="InterPro" id="IPR039425">
    <property type="entry name" value="RNA_pol_sigma-70-like"/>
</dbReference>